<accession>A0A8B9JGC2</accession>
<dbReference type="AlphaFoldDB" id="A0A8B9JGC2"/>
<organism evidence="2 3">
    <name type="scientific">Astyanax mexicanus</name>
    <name type="common">Blind cave fish</name>
    <name type="synonym">Astyanax fasciatus mexicanus</name>
    <dbReference type="NCBI Taxonomy" id="7994"/>
    <lineage>
        <taxon>Eukaryota</taxon>
        <taxon>Metazoa</taxon>
        <taxon>Chordata</taxon>
        <taxon>Craniata</taxon>
        <taxon>Vertebrata</taxon>
        <taxon>Euteleostomi</taxon>
        <taxon>Actinopterygii</taxon>
        <taxon>Neopterygii</taxon>
        <taxon>Teleostei</taxon>
        <taxon>Ostariophysi</taxon>
        <taxon>Characiformes</taxon>
        <taxon>Characoidei</taxon>
        <taxon>Acestrorhamphidae</taxon>
        <taxon>Acestrorhamphinae</taxon>
        <taxon>Astyanax</taxon>
    </lineage>
</organism>
<dbReference type="GO" id="GO:0006313">
    <property type="term" value="P:DNA transposition"/>
    <property type="evidence" value="ECO:0007669"/>
    <property type="project" value="InterPro"/>
</dbReference>
<dbReference type="Proteomes" id="UP000694621">
    <property type="component" value="Unplaced"/>
</dbReference>
<name>A0A8B9JGC2_ASTMX</name>
<evidence type="ECO:0000313" key="2">
    <source>
        <dbReference type="Ensembl" id="ENSAMXP00005021090.1"/>
    </source>
</evidence>
<proteinExistence type="predicted"/>
<dbReference type="Ensembl" id="ENSAMXT00005023310.1">
    <property type="protein sequence ID" value="ENSAMXP00005021090.1"/>
    <property type="gene ID" value="ENSAMXG00005010954.1"/>
</dbReference>
<evidence type="ECO:0000259" key="1">
    <source>
        <dbReference type="Pfam" id="PF01498"/>
    </source>
</evidence>
<sequence>MKQSLLKINLTVVKNTILNTLQRKIIRDVNKNPWTSAKMIVSELATSGLDVSRKTVVRALCCGGLHGHRPRKALLLLQQYIKARLNFARNNLKHKSDETKPELFGHLNAAFVW</sequence>
<reference evidence="2" key="1">
    <citation type="submission" date="2025-08" db="UniProtKB">
        <authorList>
            <consortium name="Ensembl"/>
        </authorList>
    </citation>
    <scope>IDENTIFICATION</scope>
</reference>
<dbReference type="InterPro" id="IPR002492">
    <property type="entry name" value="Transposase_Tc1-like"/>
</dbReference>
<evidence type="ECO:0000313" key="3">
    <source>
        <dbReference type="Proteomes" id="UP000694621"/>
    </source>
</evidence>
<dbReference type="GO" id="GO:0015074">
    <property type="term" value="P:DNA integration"/>
    <property type="evidence" value="ECO:0007669"/>
    <property type="project" value="InterPro"/>
</dbReference>
<protein>
    <recommendedName>
        <fullName evidence="1">Transposase Tc1-like domain-containing protein</fullName>
    </recommendedName>
</protein>
<dbReference type="Pfam" id="PF01498">
    <property type="entry name" value="HTH_Tnp_Tc3_2"/>
    <property type="match status" value="1"/>
</dbReference>
<feature type="domain" description="Transposase Tc1-like" evidence="1">
    <location>
        <begin position="22"/>
        <end position="92"/>
    </location>
</feature>
<dbReference type="GO" id="GO:0003677">
    <property type="term" value="F:DNA binding"/>
    <property type="evidence" value="ECO:0007669"/>
    <property type="project" value="InterPro"/>
</dbReference>